<proteinExistence type="predicted"/>
<dbReference type="EMBL" id="PCSZ01000063">
    <property type="protein sequence ID" value="PIP60426.1"/>
    <property type="molecule type" value="Genomic_DNA"/>
</dbReference>
<evidence type="ECO:0000313" key="2">
    <source>
        <dbReference type="Proteomes" id="UP000231581"/>
    </source>
</evidence>
<reference evidence="1 2" key="1">
    <citation type="submission" date="2017-09" db="EMBL/GenBank/DDBJ databases">
        <title>Depth-based differentiation of microbial function through sediment-hosted aquifers and enrichment of novel symbionts in the deep terrestrial subsurface.</title>
        <authorList>
            <person name="Probst A.J."/>
            <person name="Ladd B."/>
            <person name="Jarett J.K."/>
            <person name="Geller-Mcgrath D.E."/>
            <person name="Sieber C.M."/>
            <person name="Emerson J.B."/>
            <person name="Anantharaman K."/>
            <person name="Thomas B.C."/>
            <person name="Malmstrom R."/>
            <person name="Stieglmeier M."/>
            <person name="Klingl A."/>
            <person name="Woyke T."/>
            <person name="Ryan C.M."/>
            <person name="Banfield J.F."/>
        </authorList>
    </citation>
    <scope>NUCLEOTIDE SEQUENCE [LARGE SCALE GENOMIC DNA]</scope>
    <source>
        <strain evidence="1">CG22_combo_CG10-13_8_21_14_all_47_17</strain>
    </source>
</reference>
<gene>
    <name evidence="1" type="ORF">COX00_03360</name>
</gene>
<sequence>MSNGFEGRFIIRSPRSEEEMREMYALRYREYCRIGSFQKEDFPDGLEKDGYDETAQHFISLLDGAIVGSIRVCFQVDDRFLMETGSDAFSLPTWFPREPTCELSRLVAPSIGLSGSYSGAVRFRQSLYLLRAACRWSLNHGYRYCVAAWQKAFFERLKEKGFPLLVLGAGKSYHHTEVIPCAGYPEILSAYLSSVLEEK</sequence>
<dbReference type="SUPFAM" id="SSF55729">
    <property type="entry name" value="Acyl-CoA N-acyltransferases (Nat)"/>
    <property type="match status" value="1"/>
</dbReference>
<name>A0A2H0BRW9_9BACT</name>
<organism evidence="1 2">
    <name type="scientific">Candidatus Uhrbacteria bacterium CG22_combo_CG10-13_8_21_14_all_47_17</name>
    <dbReference type="NCBI Taxonomy" id="1975041"/>
    <lineage>
        <taxon>Bacteria</taxon>
        <taxon>Candidatus Uhriibacteriota</taxon>
    </lineage>
</organism>
<dbReference type="Proteomes" id="UP000231581">
    <property type="component" value="Unassembled WGS sequence"/>
</dbReference>
<dbReference type="InterPro" id="IPR001690">
    <property type="entry name" value="Autoind_synthase"/>
</dbReference>
<dbReference type="InterPro" id="IPR016181">
    <property type="entry name" value="Acyl_CoA_acyltransferase"/>
</dbReference>
<evidence type="ECO:0008006" key="3">
    <source>
        <dbReference type="Google" id="ProtNLM"/>
    </source>
</evidence>
<evidence type="ECO:0000313" key="1">
    <source>
        <dbReference type="EMBL" id="PIP60426.1"/>
    </source>
</evidence>
<dbReference type="GO" id="GO:0016740">
    <property type="term" value="F:transferase activity"/>
    <property type="evidence" value="ECO:0007669"/>
    <property type="project" value="InterPro"/>
</dbReference>
<protein>
    <recommendedName>
        <fullName evidence="3">GNAT family N-acetyltransferase</fullName>
    </recommendedName>
</protein>
<accession>A0A2H0BRW9</accession>
<comment type="caution">
    <text evidence="1">The sequence shown here is derived from an EMBL/GenBank/DDBJ whole genome shotgun (WGS) entry which is preliminary data.</text>
</comment>
<dbReference type="Gene3D" id="3.40.630.30">
    <property type="match status" value="1"/>
</dbReference>
<dbReference type="AlphaFoldDB" id="A0A2H0BRW9"/>
<dbReference type="Pfam" id="PF00765">
    <property type="entry name" value="Autoind_synth"/>
    <property type="match status" value="1"/>
</dbReference>